<dbReference type="SMART" id="SM00493">
    <property type="entry name" value="TOPRIM"/>
    <property type="match status" value="1"/>
</dbReference>
<dbReference type="Pfam" id="PF01751">
    <property type="entry name" value="Toprim"/>
    <property type="match status" value="1"/>
</dbReference>
<dbReference type="Gene3D" id="3.40.50.140">
    <property type="match status" value="1"/>
</dbReference>
<evidence type="ECO:0000256" key="3">
    <source>
        <dbReference type="ARBA" id="ARBA00012891"/>
    </source>
</evidence>
<proteinExistence type="inferred from homology"/>
<evidence type="ECO:0000313" key="11">
    <source>
        <dbReference type="Proteomes" id="UP001195914"/>
    </source>
</evidence>
<dbReference type="InterPro" id="IPR003602">
    <property type="entry name" value="Topo_IA_DNA-bd_dom"/>
</dbReference>
<dbReference type="PRINTS" id="PR00417">
    <property type="entry name" value="PRTPISMRASEI"/>
</dbReference>
<dbReference type="SUPFAM" id="SSF56712">
    <property type="entry name" value="Prokaryotic type I DNA topoisomerase"/>
    <property type="match status" value="1"/>
</dbReference>
<dbReference type="InterPro" id="IPR056452">
    <property type="entry name" value="Zn_ribbon_TOP3B"/>
</dbReference>
<evidence type="ECO:0000313" key="10">
    <source>
        <dbReference type="EMBL" id="KAK1937509.1"/>
    </source>
</evidence>
<dbReference type="PROSITE" id="PS52039">
    <property type="entry name" value="TOPO_IA_2"/>
    <property type="match status" value="1"/>
</dbReference>
<dbReference type="GO" id="GO:0006281">
    <property type="term" value="P:DNA repair"/>
    <property type="evidence" value="ECO:0007669"/>
    <property type="project" value="TreeGrafter"/>
</dbReference>
<comment type="function">
    <text evidence="7">Introduces a single-strand break via transesterification at a target site in duplex DNA. Releases the supercoiling and torsional tension of DNA introduced during the DNA replication and transcription by transiently cleaving and rejoining one strand of the DNA duplex. The scissile phosphodiester is attacked by the catalytic tyrosine of the enzyme, resulting in the formation of a DNA-(5'-phosphotyrosyl)-enzyme intermediate and the expulsion of a 3'-OH DNA strand.</text>
</comment>
<dbReference type="InterPro" id="IPR023405">
    <property type="entry name" value="Topo_IA_core_domain"/>
</dbReference>
<dbReference type="InterPro" id="IPR003601">
    <property type="entry name" value="Topo_IA_2"/>
</dbReference>
<gene>
    <name evidence="10" type="ORF">X943_002447</name>
</gene>
<name>A0AAD9LJB9_BABDI</name>
<evidence type="ECO:0000256" key="4">
    <source>
        <dbReference type="ARBA" id="ARBA00023029"/>
    </source>
</evidence>
<dbReference type="Proteomes" id="UP001195914">
    <property type="component" value="Unassembled WGS sequence"/>
</dbReference>
<dbReference type="InterPro" id="IPR013825">
    <property type="entry name" value="Topo_IA_cen_sub2"/>
</dbReference>
<dbReference type="InterPro" id="IPR034144">
    <property type="entry name" value="TOPRIM_TopoIII"/>
</dbReference>
<dbReference type="InterPro" id="IPR006171">
    <property type="entry name" value="TOPRIM_dom"/>
</dbReference>
<dbReference type="Gene3D" id="1.10.460.10">
    <property type="entry name" value="Topoisomerase I, domain 2"/>
    <property type="match status" value="1"/>
</dbReference>
<dbReference type="Gene3D" id="2.70.20.10">
    <property type="entry name" value="Topoisomerase I, domain 3"/>
    <property type="match status" value="1"/>
</dbReference>
<accession>A0AAD9LJB9</accession>
<keyword evidence="5 7" id="KW-0238">DNA-binding</keyword>
<evidence type="ECO:0000256" key="1">
    <source>
        <dbReference type="ARBA" id="ARBA00000213"/>
    </source>
</evidence>
<evidence type="ECO:0000256" key="7">
    <source>
        <dbReference type="RuleBase" id="RU362092"/>
    </source>
</evidence>
<keyword evidence="4 7" id="KW-0799">Topoisomerase</keyword>
<dbReference type="GO" id="GO:0003917">
    <property type="term" value="F:DNA topoisomerase type I (single strand cut, ATP-independent) activity"/>
    <property type="evidence" value="ECO:0007669"/>
    <property type="project" value="UniProtKB-EC"/>
</dbReference>
<dbReference type="PROSITE" id="PS00396">
    <property type="entry name" value="TOPO_IA_1"/>
    <property type="match status" value="1"/>
</dbReference>
<comment type="similarity">
    <text evidence="2 7">Belongs to the type IA topoisomerase family.</text>
</comment>
<dbReference type="GO" id="GO:0006310">
    <property type="term" value="P:DNA recombination"/>
    <property type="evidence" value="ECO:0007669"/>
    <property type="project" value="TreeGrafter"/>
</dbReference>
<protein>
    <recommendedName>
        <fullName evidence="3 7">DNA topoisomerase</fullName>
        <ecNumber evidence="3 7">5.6.2.1</ecNumber>
    </recommendedName>
</protein>
<organism evidence="10 11">
    <name type="scientific">Babesia divergens</name>
    <dbReference type="NCBI Taxonomy" id="32595"/>
    <lineage>
        <taxon>Eukaryota</taxon>
        <taxon>Sar</taxon>
        <taxon>Alveolata</taxon>
        <taxon>Apicomplexa</taxon>
        <taxon>Aconoidasida</taxon>
        <taxon>Piroplasmida</taxon>
        <taxon>Babesiidae</taxon>
        <taxon>Babesia</taxon>
    </lineage>
</organism>
<dbReference type="Gene3D" id="1.10.290.10">
    <property type="entry name" value="Topoisomerase I, domain 4"/>
    <property type="match status" value="1"/>
</dbReference>
<evidence type="ECO:0000259" key="8">
    <source>
        <dbReference type="PROSITE" id="PS50880"/>
    </source>
</evidence>
<dbReference type="GO" id="GO:0003677">
    <property type="term" value="F:DNA binding"/>
    <property type="evidence" value="ECO:0007669"/>
    <property type="project" value="UniProtKB-KW"/>
</dbReference>
<dbReference type="CDD" id="cd03362">
    <property type="entry name" value="TOPRIM_TopoIA_TopoIII"/>
    <property type="match status" value="1"/>
</dbReference>
<reference evidence="10" key="1">
    <citation type="journal article" date="2014" name="Nucleic Acids Res.">
        <title>The evolutionary dynamics of variant antigen genes in Babesia reveal a history of genomic innovation underlying host-parasite interaction.</title>
        <authorList>
            <person name="Jackson A.P."/>
            <person name="Otto T.D."/>
            <person name="Darby A."/>
            <person name="Ramaprasad A."/>
            <person name="Xia D."/>
            <person name="Echaide I.E."/>
            <person name="Farber M."/>
            <person name="Gahlot S."/>
            <person name="Gamble J."/>
            <person name="Gupta D."/>
            <person name="Gupta Y."/>
            <person name="Jackson L."/>
            <person name="Malandrin L."/>
            <person name="Malas T.B."/>
            <person name="Moussa E."/>
            <person name="Nair M."/>
            <person name="Reid A.J."/>
            <person name="Sanders M."/>
            <person name="Sharma J."/>
            <person name="Tracey A."/>
            <person name="Quail M.A."/>
            <person name="Weir W."/>
            <person name="Wastling J.M."/>
            <person name="Hall N."/>
            <person name="Willadsen P."/>
            <person name="Lingelbach K."/>
            <person name="Shiels B."/>
            <person name="Tait A."/>
            <person name="Berriman M."/>
            <person name="Allred D.R."/>
            <person name="Pain A."/>
        </authorList>
    </citation>
    <scope>NUCLEOTIDE SEQUENCE</scope>
    <source>
        <strain evidence="10">1802A</strain>
    </source>
</reference>
<dbReference type="InterPro" id="IPR013497">
    <property type="entry name" value="Topo_IA_cen"/>
</dbReference>
<dbReference type="EC" id="5.6.2.1" evidence="3 7"/>
<keyword evidence="6 7" id="KW-0413">Isomerase</keyword>
<dbReference type="SMART" id="SM00437">
    <property type="entry name" value="TOP1Ac"/>
    <property type="match status" value="1"/>
</dbReference>
<dbReference type="PROSITE" id="PS50880">
    <property type="entry name" value="TOPRIM"/>
    <property type="match status" value="1"/>
</dbReference>
<evidence type="ECO:0000256" key="2">
    <source>
        <dbReference type="ARBA" id="ARBA00009446"/>
    </source>
</evidence>
<dbReference type="InterPro" id="IPR000380">
    <property type="entry name" value="Topo_IA"/>
</dbReference>
<reference evidence="10" key="2">
    <citation type="submission" date="2021-05" db="EMBL/GenBank/DDBJ databases">
        <authorList>
            <person name="Pain A."/>
        </authorList>
    </citation>
    <scope>NUCLEOTIDE SEQUENCE</scope>
    <source>
        <strain evidence="10">1802A</strain>
    </source>
</reference>
<dbReference type="PANTHER" id="PTHR11390">
    <property type="entry name" value="PROKARYOTIC DNA TOPOISOMERASE"/>
    <property type="match status" value="1"/>
</dbReference>
<dbReference type="CDD" id="cd00186">
    <property type="entry name" value="TOP1Ac"/>
    <property type="match status" value="1"/>
</dbReference>
<dbReference type="AlphaFoldDB" id="A0AAD9LJB9"/>
<dbReference type="InterPro" id="IPR023406">
    <property type="entry name" value="Topo_IA_AS"/>
</dbReference>
<dbReference type="GO" id="GO:0006265">
    <property type="term" value="P:DNA topological change"/>
    <property type="evidence" value="ECO:0007669"/>
    <property type="project" value="InterPro"/>
</dbReference>
<evidence type="ECO:0000256" key="6">
    <source>
        <dbReference type="ARBA" id="ARBA00023235"/>
    </source>
</evidence>
<feature type="domain" description="Topo IA-type catalytic" evidence="9">
    <location>
        <begin position="172"/>
        <end position="594"/>
    </location>
</feature>
<dbReference type="SMART" id="SM00436">
    <property type="entry name" value="TOP1Bc"/>
    <property type="match status" value="1"/>
</dbReference>
<keyword evidence="11" id="KW-1185">Reference proteome</keyword>
<feature type="domain" description="Toprim" evidence="8">
    <location>
        <begin position="5"/>
        <end position="158"/>
    </location>
</feature>
<sequence>MALPVVLVVAEKPKIAEVLANTLWDRRGTLNKRKGKSNTCMTWECSGRFLTSPVNFVITSTAGHVYSAAFAPRYNNWASTDPVELFDAEIVYEEAAPENKIVQHLAHEAKEATYLLLCLDNDREGENIAFEVISICKPHMKKLPAKQIYRARFSALTEEDILRALSNLSEPNKLESDAVRARQVIDLRAGCAFTRFQTKFFHEKYGDLDSTCISYGPCQTPTLFFCVNRQNDILRFQEQTYYKLVGDIVGKGTKIKMKWNRGHIFDKSVIQIFYKLVAKTDKGTITSVTSKKTSNAPPKALNTVNMLKEASSRLGMGPQKTMHTAEHLYLSGYISYPRTETDTYPTSFRWKELMQKLHSTPEYNHIVEEMIKSGVQLGPRGGTDAGDHPPITPVKCATYGVLTGEEWRLYDLVVRHFLASIAGPCKVETTTYNIDVNNESFYFLTSKVLERGYTLVAPSVQSDDDIAHVAVTKGEVCEVMNIRIEEGRTTPPPLLSESELLDAMEKKGIGTDASMATHVHNIITRNYVKLVANRRIEPTKLGKALLEGYMQIDPELVLPSVRATIENYCNMVAEGKADCDQVINHVSRMFRMKFDYYVGRIEVMNSLFETQFTRLENFGTPMSRCGNCNRYMLFLNKAPMRLICKKCSAEYQLPSGGTIRLYKGIKCPFDNFELLQFQTRNRAFSICPMCYNDPPFEDFNKHGMSCLDCAHPTCHNAATALTLTVCPRECEGNLILDVINGAPNWKFFCTLCPYKLGVSDNAKKVAIDTGSECDTCGSRTAKVTLKDATVVEGCFFCSGEMKKFLTDP</sequence>
<dbReference type="Pfam" id="PF23546">
    <property type="entry name" value="Zn_ribbon_TOP3B"/>
    <property type="match status" value="1"/>
</dbReference>
<comment type="caution">
    <text evidence="10">The sequence shown here is derived from an EMBL/GenBank/DDBJ whole genome shotgun (WGS) entry which is preliminary data.</text>
</comment>
<dbReference type="FunFam" id="1.10.290.10:FF:000001">
    <property type="entry name" value="DNA topoisomerase"/>
    <property type="match status" value="1"/>
</dbReference>
<dbReference type="GO" id="GO:0005634">
    <property type="term" value="C:nucleus"/>
    <property type="evidence" value="ECO:0007669"/>
    <property type="project" value="TreeGrafter"/>
</dbReference>
<dbReference type="PANTHER" id="PTHR11390:SF20">
    <property type="entry name" value="DNA TOPOISOMERASE 3-BETA-1"/>
    <property type="match status" value="1"/>
</dbReference>
<comment type="catalytic activity">
    <reaction evidence="1 7">
        <text>ATP-independent breakage of single-stranded DNA, followed by passage and rejoining.</text>
        <dbReference type="EC" id="5.6.2.1"/>
    </reaction>
</comment>
<dbReference type="InterPro" id="IPR013824">
    <property type="entry name" value="Topo_IA_cen_sub1"/>
</dbReference>
<evidence type="ECO:0000259" key="9">
    <source>
        <dbReference type="PROSITE" id="PS52039"/>
    </source>
</evidence>
<evidence type="ECO:0000256" key="5">
    <source>
        <dbReference type="ARBA" id="ARBA00023125"/>
    </source>
</evidence>
<dbReference type="Pfam" id="PF01131">
    <property type="entry name" value="Topoisom_bac"/>
    <property type="match status" value="1"/>
</dbReference>
<dbReference type="InterPro" id="IPR013826">
    <property type="entry name" value="Topo_IA_cen_sub3"/>
</dbReference>
<dbReference type="EMBL" id="JAHBMH010000033">
    <property type="protein sequence ID" value="KAK1937509.1"/>
    <property type="molecule type" value="Genomic_DNA"/>
</dbReference>